<sequence length="183" mass="20466">MQIDQFSSFEQAASKASVLFYYRGDVSQAVISTMGDTLRGRLSYMDAKGSTSRKLFSSFIETMQNALQYSQELPDSPGQRIGSVSVGTIDDQFFIVCGNIIENKYQARISEKLDSIARMNSEEIRAAYREQMKNDSSDDTISKGAGLGFLTLARDSSAPLQYAMFDVPEHEGDLSWFYLRVVI</sequence>
<dbReference type="NCBIfam" id="NF038262">
    <property type="entry name" value="SiaB_fam_kinase"/>
    <property type="match status" value="1"/>
</dbReference>
<evidence type="ECO:0000313" key="1">
    <source>
        <dbReference type="EMBL" id="QFY42838.1"/>
    </source>
</evidence>
<dbReference type="OrthoDB" id="5365713at2"/>
<protein>
    <submittedName>
        <fullName evidence="1">Uncharacterized protein</fullName>
    </submittedName>
</protein>
<dbReference type="KEGG" id="mmob:F6R98_09590"/>
<dbReference type="AlphaFoldDB" id="A0A5Q0BL39"/>
<gene>
    <name evidence="1" type="ORF">F6R98_09590</name>
</gene>
<dbReference type="RefSeq" id="WP_153248830.1">
    <property type="nucleotide sequence ID" value="NZ_CP044205.1"/>
</dbReference>
<keyword evidence="2" id="KW-1185">Reference proteome</keyword>
<organism evidence="1 2">
    <name type="scientific">Candidatus Methylospira mobilis</name>
    <dbReference type="NCBI Taxonomy" id="1808979"/>
    <lineage>
        <taxon>Bacteria</taxon>
        <taxon>Pseudomonadati</taxon>
        <taxon>Pseudomonadota</taxon>
        <taxon>Gammaproteobacteria</taxon>
        <taxon>Methylococcales</taxon>
        <taxon>Methylococcaceae</taxon>
        <taxon>Candidatus Methylospira</taxon>
    </lineage>
</organism>
<dbReference type="InterPro" id="IPR046239">
    <property type="entry name" value="DUF6272"/>
</dbReference>
<dbReference type="EMBL" id="CP044205">
    <property type="protein sequence ID" value="QFY42838.1"/>
    <property type="molecule type" value="Genomic_DNA"/>
</dbReference>
<dbReference type="Proteomes" id="UP000325755">
    <property type="component" value="Chromosome"/>
</dbReference>
<dbReference type="Pfam" id="PF19788">
    <property type="entry name" value="DUF6272"/>
    <property type="match status" value="1"/>
</dbReference>
<accession>A0A5Q0BL39</accession>
<reference evidence="1 2" key="1">
    <citation type="submission" date="2019-09" db="EMBL/GenBank/DDBJ databases">
        <title>Ecophysiology of the spiral-shaped methanotroph Methylospira mobilis as revealed by the complete genome sequence.</title>
        <authorList>
            <person name="Oshkin I.Y."/>
            <person name="Dedysh S.N."/>
            <person name="Miroshnikov K."/>
            <person name="Danilova O.V."/>
            <person name="Hakobyan A."/>
            <person name="Liesack W."/>
        </authorList>
    </citation>
    <scope>NUCLEOTIDE SEQUENCE [LARGE SCALE GENOMIC DNA]</scope>
    <source>
        <strain evidence="1 2">Shm1</strain>
    </source>
</reference>
<evidence type="ECO:0000313" key="2">
    <source>
        <dbReference type="Proteomes" id="UP000325755"/>
    </source>
</evidence>
<name>A0A5Q0BL39_9GAMM</name>
<dbReference type="InParanoid" id="A0A5Q0BL39"/>
<proteinExistence type="predicted"/>